<dbReference type="EMBL" id="JAIWYP010000009">
    <property type="protein sequence ID" value="KAH3778599.1"/>
    <property type="molecule type" value="Genomic_DNA"/>
</dbReference>
<keyword evidence="2" id="KW-1185">Reference proteome</keyword>
<sequence length="88" mass="10039">MDIMALLNPKDWNRMNDKKALNFTNWDTTLGTGTFEEGIHKWAIDGLPPFVKRKSTFSAKMPVSTLSCRQSIKIIACVDFVPNIYLFV</sequence>
<evidence type="ECO:0000313" key="1">
    <source>
        <dbReference type="EMBL" id="KAH3778599.1"/>
    </source>
</evidence>
<comment type="caution">
    <text evidence="1">The sequence shown here is derived from an EMBL/GenBank/DDBJ whole genome shotgun (WGS) entry which is preliminary data.</text>
</comment>
<reference evidence="1" key="2">
    <citation type="submission" date="2020-11" db="EMBL/GenBank/DDBJ databases">
        <authorList>
            <person name="McCartney M.A."/>
            <person name="Auch B."/>
            <person name="Kono T."/>
            <person name="Mallez S."/>
            <person name="Becker A."/>
            <person name="Gohl D.M."/>
            <person name="Silverstein K.A.T."/>
            <person name="Koren S."/>
            <person name="Bechman K.B."/>
            <person name="Herman A."/>
            <person name="Abrahante J.E."/>
            <person name="Garbe J."/>
        </authorList>
    </citation>
    <scope>NUCLEOTIDE SEQUENCE</scope>
    <source>
        <strain evidence="1">Duluth1</strain>
        <tissue evidence="1">Whole animal</tissue>
    </source>
</reference>
<proteinExistence type="predicted"/>
<evidence type="ECO:0000313" key="2">
    <source>
        <dbReference type="Proteomes" id="UP000828390"/>
    </source>
</evidence>
<gene>
    <name evidence="1" type="ORF">DPMN_180068</name>
</gene>
<accession>A0A9D4EDH9</accession>
<protein>
    <submittedName>
        <fullName evidence="1">Uncharacterized protein</fullName>
    </submittedName>
</protein>
<name>A0A9D4EDH9_DREPO</name>
<reference evidence="1" key="1">
    <citation type="journal article" date="2019" name="bioRxiv">
        <title>The Genome of the Zebra Mussel, Dreissena polymorpha: A Resource for Invasive Species Research.</title>
        <authorList>
            <person name="McCartney M.A."/>
            <person name="Auch B."/>
            <person name="Kono T."/>
            <person name="Mallez S."/>
            <person name="Zhang Y."/>
            <person name="Obille A."/>
            <person name="Becker A."/>
            <person name="Abrahante J.E."/>
            <person name="Garbe J."/>
            <person name="Badalamenti J.P."/>
            <person name="Herman A."/>
            <person name="Mangelson H."/>
            <person name="Liachko I."/>
            <person name="Sullivan S."/>
            <person name="Sone E.D."/>
            <person name="Koren S."/>
            <person name="Silverstein K.A.T."/>
            <person name="Beckman K.B."/>
            <person name="Gohl D.M."/>
        </authorList>
    </citation>
    <scope>NUCLEOTIDE SEQUENCE</scope>
    <source>
        <strain evidence="1">Duluth1</strain>
        <tissue evidence="1">Whole animal</tissue>
    </source>
</reference>
<organism evidence="1 2">
    <name type="scientific">Dreissena polymorpha</name>
    <name type="common">Zebra mussel</name>
    <name type="synonym">Mytilus polymorpha</name>
    <dbReference type="NCBI Taxonomy" id="45954"/>
    <lineage>
        <taxon>Eukaryota</taxon>
        <taxon>Metazoa</taxon>
        <taxon>Spiralia</taxon>
        <taxon>Lophotrochozoa</taxon>
        <taxon>Mollusca</taxon>
        <taxon>Bivalvia</taxon>
        <taxon>Autobranchia</taxon>
        <taxon>Heteroconchia</taxon>
        <taxon>Euheterodonta</taxon>
        <taxon>Imparidentia</taxon>
        <taxon>Neoheterodontei</taxon>
        <taxon>Myida</taxon>
        <taxon>Dreissenoidea</taxon>
        <taxon>Dreissenidae</taxon>
        <taxon>Dreissena</taxon>
    </lineage>
</organism>
<dbReference type="Proteomes" id="UP000828390">
    <property type="component" value="Unassembled WGS sequence"/>
</dbReference>
<dbReference type="AlphaFoldDB" id="A0A9D4EDH9"/>